<gene>
    <name evidence="1" type="ORF">G6F51_014098</name>
</gene>
<sequence>MNIGLTGVAYKYPGNEDDYSNRLKEDAQFLNMNFDANNEIEPNNSPYGTEDQQKQFMTYIQNAVLPNMK</sequence>
<protein>
    <submittedName>
        <fullName evidence="1">Uncharacterized protein</fullName>
    </submittedName>
</protein>
<dbReference type="OrthoDB" id="2268828at2759"/>
<dbReference type="AlphaFoldDB" id="A0A9P6XNY3"/>
<name>A0A9P6XNY3_RHIOR</name>
<evidence type="ECO:0000313" key="2">
    <source>
        <dbReference type="Proteomes" id="UP000717996"/>
    </source>
</evidence>
<dbReference type="EMBL" id="JAANIT010007784">
    <property type="protein sequence ID" value="KAG1529602.1"/>
    <property type="molecule type" value="Genomic_DNA"/>
</dbReference>
<reference evidence="1" key="1">
    <citation type="journal article" date="2020" name="Microb. Genom.">
        <title>Genetic diversity of clinical and environmental Mucorales isolates obtained from an investigation of mucormycosis cases among solid organ transplant recipients.</title>
        <authorList>
            <person name="Nguyen M.H."/>
            <person name="Kaul D."/>
            <person name="Muto C."/>
            <person name="Cheng S.J."/>
            <person name="Richter R.A."/>
            <person name="Bruno V.M."/>
            <person name="Liu G."/>
            <person name="Beyhan S."/>
            <person name="Sundermann A.J."/>
            <person name="Mounaud S."/>
            <person name="Pasculle A.W."/>
            <person name="Nierman W.C."/>
            <person name="Driscoll E."/>
            <person name="Cumbie R."/>
            <person name="Clancy C.J."/>
            <person name="Dupont C.L."/>
        </authorList>
    </citation>
    <scope>NUCLEOTIDE SEQUENCE</scope>
    <source>
        <strain evidence="1">GL16</strain>
    </source>
</reference>
<organism evidence="1 2">
    <name type="scientific">Rhizopus oryzae</name>
    <name type="common">Mucormycosis agent</name>
    <name type="synonym">Rhizopus arrhizus var. delemar</name>
    <dbReference type="NCBI Taxonomy" id="64495"/>
    <lineage>
        <taxon>Eukaryota</taxon>
        <taxon>Fungi</taxon>
        <taxon>Fungi incertae sedis</taxon>
        <taxon>Mucoromycota</taxon>
        <taxon>Mucoromycotina</taxon>
        <taxon>Mucoromycetes</taxon>
        <taxon>Mucorales</taxon>
        <taxon>Mucorineae</taxon>
        <taxon>Rhizopodaceae</taxon>
        <taxon>Rhizopus</taxon>
    </lineage>
</organism>
<comment type="caution">
    <text evidence="1">The sequence shown here is derived from an EMBL/GenBank/DDBJ whole genome shotgun (WGS) entry which is preliminary data.</text>
</comment>
<dbReference type="Proteomes" id="UP000717996">
    <property type="component" value="Unassembled WGS sequence"/>
</dbReference>
<evidence type="ECO:0000313" key="1">
    <source>
        <dbReference type="EMBL" id="KAG1529602.1"/>
    </source>
</evidence>
<proteinExistence type="predicted"/>
<accession>A0A9P6XNY3</accession>